<evidence type="ECO:0000256" key="1">
    <source>
        <dbReference type="SAM" id="MobiDB-lite"/>
    </source>
</evidence>
<sequence>MSKPRSQLKRSTVILDDNMVREYKLAVEKLAPVDQRNNTNTRSESSKSITSMMTMDSVLSRDNSIMDLLLEQQTLEDENENDMEVVFLTKDDTNADLDWNIWEAESYVLTRTSLEFQTK</sequence>
<dbReference type="Proteomes" id="UP000000598">
    <property type="component" value="Chromosome F"/>
</dbReference>
<dbReference type="InParanoid" id="Q6CJG2"/>
<protein>
    <submittedName>
        <fullName evidence="2">KLLA0F18887p</fullName>
    </submittedName>
</protein>
<dbReference type="KEGG" id="kla:KLLA0_F18887g"/>
<evidence type="ECO:0000313" key="3">
    <source>
        <dbReference type="Proteomes" id="UP000000598"/>
    </source>
</evidence>
<name>Q6CJG2_KLULA</name>
<gene>
    <name evidence="2" type="ORF">KLLA0_F18887g</name>
</gene>
<keyword evidence="3" id="KW-1185">Reference proteome</keyword>
<organism evidence="2 3">
    <name type="scientific">Kluyveromyces lactis (strain ATCC 8585 / CBS 2359 / DSM 70799 / NBRC 1267 / NRRL Y-1140 / WM37)</name>
    <name type="common">Yeast</name>
    <name type="synonym">Candida sphaerica</name>
    <dbReference type="NCBI Taxonomy" id="284590"/>
    <lineage>
        <taxon>Eukaryota</taxon>
        <taxon>Fungi</taxon>
        <taxon>Dikarya</taxon>
        <taxon>Ascomycota</taxon>
        <taxon>Saccharomycotina</taxon>
        <taxon>Saccharomycetes</taxon>
        <taxon>Saccharomycetales</taxon>
        <taxon>Saccharomycetaceae</taxon>
        <taxon>Kluyveromyces</taxon>
    </lineage>
</organism>
<dbReference type="PaxDb" id="284590-Q6CJG2"/>
<evidence type="ECO:0000313" key="2">
    <source>
        <dbReference type="EMBL" id="CAG98635.1"/>
    </source>
</evidence>
<dbReference type="RefSeq" id="XP_455927.1">
    <property type="nucleotide sequence ID" value="XM_455927.1"/>
</dbReference>
<dbReference type="EMBL" id="CR382126">
    <property type="protein sequence ID" value="CAG98635.1"/>
    <property type="molecule type" value="Genomic_DNA"/>
</dbReference>
<accession>Q6CJG2</accession>
<dbReference type="GeneID" id="2895546"/>
<proteinExistence type="predicted"/>
<dbReference type="AlphaFoldDB" id="Q6CJG2"/>
<feature type="compositionally biased region" description="Polar residues" evidence="1">
    <location>
        <begin position="35"/>
        <end position="52"/>
    </location>
</feature>
<dbReference type="HOGENOM" id="CLU_2061842_0_0_1"/>
<feature type="region of interest" description="Disordered" evidence="1">
    <location>
        <begin position="32"/>
        <end position="52"/>
    </location>
</feature>
<reference evidence="2 3" key="1">
    <citation type="journal article" date="2004" name="Nature">
        <title>Genome evolution in yeasts.</title>
        <authorList>
            <consortium name="Genolevures"/>
            <person name="Dujon B."/>
            <person name="Sherman D."/>
            <person name="Fischer G."/>
            <person name="Durrens P."/>
            <person name="Casaregola S."/>
            <person name="Lafontaine I."/>
            <person name="de Montigny J."/>
            <person name="Marck C."/>
            <person name="Neuveglise C."/>
            <person name="Talla E."/>
            <person name="Goffard N."/>
            <person name="Frangeul L."/>
            <person name="Aigle M."/>
            <person name="Anthouard V."/>
            <person name="Babour A."/>
            <person name="Barbe V."/>
            <person name="Barnay S."/>
            <person name="Blanchin S."/>
            <person name="Beckerich J.M."/>
            <person name="Beyne E."/>
            <person name="Bleykasten C."/>
            <person name="Boisrame A."/>
            <person name="Boyer J."/>
            <person name="Cattolico L."/>
            <person name="Confanioleri F."/>
            <person name="de Daruvar A."/>
            <person name="Despons L."/>
            <person name="Fabre E."/>
            <person name="Fairhead C."/>
            <person name="Ferry-Dumazet H."/>
            <person name="Groppi A."/>
            <person name="Hantraye F."/>
            <person name="Hennequin C."/>
            <person name="Jauniaux N."/>
            <person name="Joyet P."/>
            <person name="Kachouri R."/>
            <person name="Kerrest A."/>
            <person name="Koszul R."/>
            <person name="Lemaire M."/>
            <person name="Lesur I."/>
            <person name="Ma L."/>
            <person name="Muller H."/>
            <person name="Nicaud J.M."/>
            <person name="Nikolski M."/>
            <person name="Oztas S."/>
            <person name="Ozier-Kalogeropoulos O."/>
            <person name="Pellenz S."/>
            <person name="Potier S."/>
            <person name="Richard G.F."/>
            <person name="Straub M.L."/>
            <person name="Suleau A."/>
            <person name="Swennene D."/>
            <person name="Tekaia F."/>
            <person name="Wesolowski-Louvel M."/>
            <person name="Westhof E."/>
            <person name="Wirth B."/>
            <person name="Zeniou-Meyer M."/>
            <person name="Zivanovic I."/>
            <person name="Bolotin-Fukuhara M."/>
            <person name="Thierry A."/>
            <person name="Bouchier C."/>
            <person name="Caudron B."/>
            <person name="Scarpelli C."/>
            <person name="Gaillardin C."/>
            <person name="Weissenbach J."/>
            <person name="Wincker P."/>
            <person name="Souciet J.L."/>
        </authorList>
    </citation>
    <scope>NUCLEOTIDE SEQUENCE [LARGE SCALE GENOMIC DNA]</scope>
    <source>
        <strain evidence="3">ATCC 8585 / CBS 2359 / DSM 70799 / NBRC 1267 / NRRL Y-1140 / WM37</strain>
    </source>
</reference>